<dbReference type="STRING" id="414703.SAMN04488125_101299"/>
<evidence type="ECO:0000259" key="4">
    <source>
        <dbReference type="Pfam" id="PF02563"/>
    </source>
</evidence>
<dbReference type="Pfam" id="PF25994">
    <property type="entry name" value="HH_AprE"/>
    <property type="match status" value="1"/>
</dbReference>
<dbReference type="Pfam" id="PF02563">
    <property type="entry name" value="Poly_export"/>
    <property type="match status" value="1"/>
</dbReference>
<evidence type="ECO:0000259" key="5">
    <source>
        <dbReference type="Pfam" id="PF25994"/>
    </source>
</evidence>
<dbReference type="OrthoDB" id="9798876at2"/>
<gene>
    <name evidence="6" type="ORF">SAMN04488125_101299</name>
</gene>
<dbReference type="GO" id="GO:0015159">
    <property type="term" value="F:polysaccharide transmembrane transporter activity"/>
    <property type="evidence" value="ECO:0007669"/>
    <property type="project" value="InterPro"/>
</dbReference>
<dbReference type="InterPro" id="IPR058781">
    <property type="entry name" value="HH_AprE-like"/>
</dbReference>
<feature type="signal peptide" evidence="3">
    <location>
        <begin position="1"/>
        <end position="32"/>
    </location>
</feature>
<accession>A0A1I3YQT2</accession>
<dbReference type="RefSeq" id="WP_091941216.1">
    <property type="nucleotide sequence ID" value="NZ_FOSV01000001.1"/>
</dbReference>
<keyword evidence="1 3" id="KW-0732">Signal</keyword>
<feature type="domain" description="AprE-like long alpha-helical hairpin" evidence="5">
    <location>
        <begin position="173"/>
        <end position="359"/>
    </location>
</feature>
<feature type="chain" id="PRO_5011676181" evidence="3">
    <location>
        <begin position="33"/>
        <end position="440"/>
    </location>
</feature>
<feature type="region of interest" description="Disordered" evidence="2">
    <location>
        <begin position="415"/>
        <end position="440"/>
    </location>
</feature>
<dbReference type="PANTHER" id="PTHR33619">
    <property type="entry name" value="POLYSACCHARIDE EXPORT PROTEIN GFCE-RELATED"/>
    <property type="match status" value="1"/>
</dbReference>
<dbReference type="Proteomes" id="UP000198804">
    <property type="component" value="Unassembled WGS sequence"/>
</dbReference>
<dbReference type="PANTHER" id="PTHR33619:SF3">
    <property type="entry name" value="POLYSACCHARIDE EXPORT PROTEIN GFCE-RELATED"/>
    <property type="match status" value="1"/>
</dbReference>
<proteinExistence type="predicted"/>
<dbReference type="Gene3D" id="3.10.560.10">
    <property type="entry name" value="Outer membrane lipoprotein wza domain like"/>
    <property type="match status" value="1"/>
</dbReference>
<dbReference type="InterPro" id="IPR049712">
    <property type="entry name" value="Poly_export"/>
</dbReference>
<feature type="compositionally biased region" description="Low complexity" evidence="2">
    <location>
        <begin position="431"/>
        <end position="440"/>
    </location>
</feature>
<organism evidence="6 7">
    <name type="scientific">Methylorubrum salsuginis</name>
    <dbReference type="NCBI Taxonomy" id="414703"/>
    <lineage>
        <taxon>Bacteria</taxon>
        <taxon>Pseudomonadati</taxon>
        <taxon>Pseudomonadota</taxon>
        <taxon>Alphaproteobacteria</taxon>
        <taxon>Hyphomicrobiales</taxon>
        <taxon>Methylobacteriaceae</taxon>
        <taxon>Methylorubrum</taxon>
    </lineage>
</organism>
<sequence>MRTRLQTRYAAARLALVLLLTATGAASGAAWADEPYRLGPQDRLEVKVSDLRAGTGEAYQWQAFDGEFTVTPSGQVALPLVGEIEASGRTTTEVAAELTERLKAKAGLATKPDASVQVVKFRPIYVLGSVEKPGEYDYRPQLSVLQAVSIAGGMQRVPTDLLLRFTRDAVQARGDIEELSATRLALIARQARLDAEIREIPIAFPVELQTRGKDPEIARILREERLTLDTRRAALESQILNLKQYKEFLTEQIASLTAKDVKTADQLELMKNELSRIAGLVAKGLSAMPRQIEASQTIATLESNRLDIQIAVIRARQDISKADRDILDLRDQRRNVALQESAETRIKLNETEAKIGASNNLLRQAEITSPAAVLANSEAFSKPDYVILRRRGGKAESLPADEDDLLQPGDVVRVQPRMTSPNPAVADRGARASADSSGNY</sequence>
<dbReference type="Gene3D" id="3.30.1950.10">
    <property type="entry name" value="wza like domain"/>
    <property type="match status" value="1"/>
</dbReference>
<protein>
    <submittedName>
        <fullName evidence="6">Exopolysaccharide production protein ExoF</fullName>
    </submittedName>
</protein>
<name>A0A1I3YQT2_9HYPH</name>
<keyword evidence="7" id="KW-1185">Reference proteome</keyword>
<evidence type="ECO:0000313" key="7">
    <source>
        <dbReference type="Proteomes" id="UP000198804"/>
    </source>
</evidence>
<evidence type="ECO:0000256" key="2">
    <source>
        <dbReference type="SAM" id="MobiDB-lite"/>
    </source>
</evidence>
<feature type="domain" description="Polysaccharide export protein N-terminal" evidence="4">
    <location>
        <begin position="33"/>
        <end position="118"/>
    </location>
</feature>
<dbReference type="InterPro" id="IPR003715">
    <property type="entry name" value="Poly_export_N"/>
</dbReference>
<evidence type="ECO:0000313" key="6">
    <source>
        <dbReference type="EMBL" id="SFK33621.1"/>
    </source>
</evidence>
<dbReference type="AlphaFoldDB" id="A0A1I3YQT2"/>
<evidence type="ECO:0000256" key="1">
    <source>
        <dbReference type="ARBA" id="ARBA00022729"/>
    </source>
</evidence>
<evidence type="ECO:0000256" key="3">
    <source>
        <dbReference type="SAM" id="SignalP"/>
    </source>
</evidence>
<reference evidence="7" key="1">
    <citation type="submission" date="2016-10" db="EMBL/GenBank/DDBJ databases">
        <authorList>
            <person name="Varghese N."/>
            <person name="Submissions S."/>
        </authorList>
    </citation>
    <scope>NUCLEOTIDE SEQUENCE [LARGE SCALE GENOMIC DNA]</scope>
    <source>
        <strain evidence="7">CGMCC 1.6474</strain>
    </source>
</reference>
<dbReference type="EMBL" id="FOSV01000001">
    <property type="protein sequence ID" value="SFK33621.1"/>
    <property type="molecule type" value="Genomic_DNA"/>
</dbReference>